<evidence type="ECO:0000313" key="1">
    <source>
        <dbReference type="EMBL" id="AIF85319.1"/>
    </source>
</evidence>
<dbReference type="Proteomes" id="UP000028194">
    <property type="component" value="Chromosome"/>
</dbReference>
<protein>
    <submittedName>
        <fullName evidence="1">Uncharacterized protein</fullName>
    </submittedName>
</protein>
<name>A0A075N1H4_9ARCH</name>
<reference evidence="1 2" key="1">
    <citation type="journal article" date="2014" name="PLoS ONE">
        <title>Genome Sequence of Candidatus Nitrososphaera evergladensis from Group I.1b Enriched from Everglades Soil Reveals Novel Genomic Features of the Ammonia-Oxidizing Archaea.</title>
        <authorList>
            <person name="Zhalnina K.V."/>
            <person name="Dias R."/>
            <person name="Leonard M.T."/>
            <person name="Dorr de Quadros P."/>
            <person name="Camargo F.A."/>
            <person name="Drew J.C."/>
            <person name="Farmerie W.G."/>
            <person name="Daroub S.H."/>
            <person name="Triplett E.W."/>
        </authorList>
    </citation>
    <scope>NUCLEOTIDE SEQUENCE [LARGE SCALE GENOMIC DNA]</scope>
    <source>
        <strain evidence="1 2">SR1</strain>
    </source>
</reference>
<sequence length="129" mass="14109">MIGAGASILCALALHADTMAAKSSMLEHCVTLNSKIDYSDLYRRIPVGLFNRWKPKGKMYSLKCTQCGAGFLSSYNLDAPICGKCLQKAKSLDSTVDHEKVCVKCGNSGVIYGKELCHACYFGFNKQQE</sequence>
<dbReference type="AlphaFoldDB" id="A0A075N1H4"/>
<dbReference type="EMBL" id="CP007174">
    <property type="protein sequence ID" value="AIF85319.1"/>
    <property type="molecule type" value="Genomic_DNA"/>
</dbReference>
<dbReference type="KEGG" id="nev:NTE_03290"/>
<organism evidence="1 2">
    <name type="scientific">Candidatus Nitrososphaera evergladensis SR1</name>
    <dbReference type="NCBI Taxonomy" id="1459636"/>
    <lineage>
        <taxon>Archaea</taxon>
        <taxon>Nitrososphaerota</taxon>
        <taxon>Nitrososphaeria</taxon>
        <taxon>Nitrososphaerales</taxon>
        <taxon>Nitrososphaeraceae</taxon>
        <taxon>Nitrososphaera</taxon>
    </lineage>
</organism>
<accession>A0A075N1H4</accession>
<evidence type="ECO:0000313" key="2">
    <source>
        <dbReference type="Proteomes" id="UP000028194"/>
    </source>
</evidence>
<keyword evidence="2" id="KW-1185">Reference proteome</keyword>
<gene>
    <name evidence="1" type="ORF">NTE_03290</name>
</gene>
<dbReference type="HOGENOM" id="CLU_1943762_0_0_2"/>
<proteinExistence type="predicted"/>